<dbReference type="InterPro" id="IPR036390">
    <property type="entry name" value="WH_DNA-bd_sf"/>
</dbReference>
<dbReference type="EMBL" id="QPGA01000021">
    <property type="protein sequence ID" value="RDE50345.1"/>
    <property type="molecule type" value="Genomic_DNA"/>
</dbReference>
<dbReference type="AlphaFoldDB" id="A0A369XLP9"/>
<dbReference type="PANTHER" id="PTHR33204">
    <property type="entry name" value="TRANSCRIPTIONAL REGULATOR, MARR FAMILY"/>
    <property type="match status" value="1"/>
</dbReference>
<dbReference type="SUPFAM" id="SSF46785">
    <property type="entry name" value="Winged helix' DNA-binding domain"/>
    <property type="match status" value="1"/>
</dbReference>
<reference evidence="5 6" key="1">
    <citation type="submission" date="2018-05" db="EMBL/GenBank/DDBJ databases">
        <title>Integrated omic analyses show evidence that a Ca. Accumulibacter phosphatis strain performs denitrification under micro-aerobic conditions.</title>
        <authorList>
            <person name="Camejo P.Y."/>
            <person name="Katherine M.D."/>
            <person name="Daniel N.R."/>
        </authorList>
    </citation>
    <scope>NUCLEOTIDE SEQUENCE [LARGE SCALE GENOMIC DNA]</scope>
    <source>
        <strain evidence="5">UW-LDO-IC</strain>
    </source>
</reference>
<protein>
    <submittedName>
        <fullName evidence="5">Transcriptional regulator</fullName>
    </submittedName>
</protein>
<dbReference type="Proteomes" id="UP000253831">
    <property type="component" value="Unassembled WGS sequence"/>
</dbReference>
<evidence type="ECO:0000313" key="5">
    <source>
        <dbReference type="EMBL" id="RDE50345.1"/>
    </source>
</evidence>
<keyword evidence="2" id="KW-0238">DNA-binding</keyword>
<dbReference type="Pfam" id="PF01638">
    <property type="entry name" value="HxlR"/>
    <property type="match status" value="1"/>
</dbReference>
<accession>A0A369XLP9</accession>
<dbReference type="RefSeq" id="WP_291996132.1">
    <property type="nucleotide sequence ID" value="NZ_JAZKTZ010000002.1"/>
</dbReference>
<feature type="domain" description="HTH hxlR-type" evidence="4">
    <location>
        <begin position="11"/>
        <end position="110"/>
    </location>
</feature>
<keyword evidence="3" id="KW-0804">Transcription</keyword>
<gene>
    <name evidence="5" type="ORF">DVS81_11610</name>
</gene>
<keyword evidence="1" id="KW-0805">Transcription regulation</keyword>
<evidence type="ECO:0000256" key="1">
    <source>
        <dbReference type="ARBA" id="ARBA00023015"/>
    </source>
</evidence>
<dbReference type="InterPro" id="IPR036388">
    <property type="entry name" value="WH-like_DNA-bd_sf"/>
</dbReference>
<proteinExistence type="predicted"/>
<name>A0A369XLP9_9PROT</name>
<evidence type="ECO:0000259" key="4">
    <source>
        <dbReference type="PROSITE" id="PS51118"/>
    </source>
</evidence>
<evidence type="ECO:0000256" key="3">
    <source>
        <dbReference type="ARBA" id="ARBA00023163"/>
    </source>
</evidence>
<dbReference type="InterPro" id="IPR002577">
    <property type="entry name" value="HTH_HxlR"/>
</dbReference>
<sequence>MNEINNSSRSAPSLYRHLEEVVGCKWSVSVLMAIAEGVSRPGGLERRVAGISKKILSERLRKLTSYGLLDKQVFPEVPPRTVYSLTSNGHKLITIIAQIKSLDVQMASDR</sequence>
<organism evidence="5 6">
    <name type="scientific">Candidatus Accumulibacter meliphilus</name>
    <dbReference type="NCBI Taxonomy" id="2211374"/>
    <lineage>
        <taxon>Bacteria</taxon>
        <taxon>Pseudomonadati</taxon>
        <taxon>Pseudomonadota</taxon>
        <taxon>Betaproteobacteria</taxon>
        <taxon>Candidatus Accumulibacter</taxon>
    </lineage>
</organism>
<dbReference type="GO" id="GO:0003677">
    <property type="term" value="F:DNA binding"/>
    <property type="evidence" value="ECO:0007669"/>
    <property type="project" value="UniProtKB-KW"/>
</dbReference>
<dbReference type="PANTHER" id="PTHR33204:SF37">
    <property type="entry name" value="HTH-TYPE TRANSCRIPTIONAL REGULATOR YODB"/>
    <property type="match status" value="1"/>
</dbReference>
<dbReference type="Gene3D" id="1.10.10.10">
    <property type="entry name" value="Winged helix-like DNA-binding domain superfamily/Winged helix DNA-binding domain"/>
    <property type="match status" value="1"/>
</dbReference>
<comment type="caution">
    <text evidence="5">The sequence shown here is derived from an EMBL/GenBank/DDBJ whole genome shotgun (WGS) entry which is preliminary data.</text>
</comment>
<evidence type="ECO:0000313" key="6">
    <source>
        <dbReference type="Proteomes" id="UP000253831"/>
    </source>
</evidence>
<evidence type="ECO:0000256" key="2">
    <source>
        <dbReference type="ARBA" id="ARBA00023125"/>
    </source>
</evidence>
<dbReference type="PROSITE" id="PS51118">
    <property type="entry name" value="HTH_HXLR"/>
    <property type="match status" value="1"/>
</dbReference>